<dbReference type="EMBL" id="CM000851">
    <property type="protein sequence ID" value="KRG98964.1"/>
    <property type="molecule type" value="Genomic_DNA"/>
</dbReference>
<reference evidence="5" key="2">
    <citation type="submission" date="2018-02" db="UniProtKB">
        <authorList>
            <consortium name="EnsemblPlants"/>
        </authorList>
    </citation>
    <scope>IDENTIFICATION</scope>
    <source>
        <strain evidence="5">Williams 82</strain>
    </source>
</reference>
<dbReference type="SUPFAM" id="SSF56112">
    <property type="entry name" value="Protein kinase-like (PK-like)"/>
    <property type="match status" value="1"/>
</dbReference>
<accession>K7MRA3</accession>
<feature type="transmembrane region" description="Helical" evidence="2">
    <location>
        <begin position="172"/>
        <end position="192"/>
    </location>
</feature>
<dbReference type="InParanoid" id="K7MRA3"/>
<evidence type="ECO:0000256" key="2">
    <source>
        <dbReference type="SAM" id="Phobius"/>
    </source>
</evidence>
<dbReference type="PANTHER" id="PTHR47976">
    <property type="entry name" value="G-TYPE LECTIN S-RECEPTOR-LIKE SERINE/THREONINE-PROTEIN KINASE SD2-5"/>
    <property type="match status" value="1"/>
</dbReference>
<gene>
    <name evidence="4" type="ORF">GLYMA_18G110400</name>
</gene>
<evidence type="ECO:0000313" key="6">
    <source>
        <dbReference type="Proteomes" id="UP000008827"/>
    </source>
</evidence>
<dbReference type="PANTHER" id="PTHR47976:SF64">
    <property type="entry name" value="RECEPTOR-LIKE SERINE_THREONINE-PROTEIN KINASE"/>
    <property type="match status" value="1"/>
</dbReference>
<dbReference type="eggNOG" id="ENOG502QVP7">
    <property type="taxonomic scope" value="Eukaryota"/>
</dbReference>
<organism evidence="5">
    <name type="scientific">Glycine max</name>
    <name type="common">Soybean</name>
    <name type="synonym">Glycine hispida</name>
    <dbReference type="NCBI Taxonomy" id="3847"/>
    <lineage>
        <taxon>Eukaryota</taxon>
        <taxon>Viridiplantae</taxon>
        <taxon>Streptophyta</taxon>
        <taxon>Embryophyta</taxon>
        <taxon>Tracheophyta</taxon>
        <taxon>Spermatophyta</taxon>
        <taxon>Magnoliopsida</taxon>
        <taxon>eudicotyledons</taxon>
        <taxon>Gunneridae</taxon>
        <taxon>Pentapetalae</taxon>
        <taxon>rosids</taxon>
        <taxon>fabids</taxon>
        <taxon>Fabales</taxon>
        <taxon>Fabaceae</taxon>
        <taxon>Papilionoideae</taxon>
        <taxon>50 kb inversion clade</taxon>
        <taxon>NPAAA clade</taxon>
        <taxon>indigoferoid/millettioid clade</taxon>
        <taxon>Phaseoleae</taxon>
        <taxon>Glycine</taxon>
        <taxon>Glycine subgen. Soja</taxon>
    </lineage>
</organism>
<dbReference type="EnsemblPlants" id="KRG98964">
    <property type="protein sequence ID" value="KRG98964"/>
    <property type="gene ID" value="GLYMA_18G110400"/>
</dbReference>
<reference evidence="4 5" key="1">
    <citation type="journal article" date="2010" name="Nature">
        <title>Genome sequence of the palaeopolyploid soybean.</title>
        <authorList>
            <person name="Schmutz J."/>
            <person name="Cannon S.B."/>
            <person name="Schlueter J."/>
            <person name="Ma J."/>
            <person name="Mitros T."/>
            <person name="Nelson W."/>
            <person name="Hyten D.L."/>
            <person name="Song Q."/>
            <person name="Thelen J.J."/>
            <person name="Cheng J."/>
            <person name="Xu D."/>
            <person name="Hellsten U."/>
            <person name="May G.D."/>
            <person name="Yu Y."/>
            <person name="Sakurai T."/>
            <person name="Umezawa T."/>
            <person name="Bhattacharyya M.K."/>
            <person name="Sandhu D."/>
            <person name="Valliyodan B."/>
            <person name="Lindquist E."/>
            <person name="Peto M."/>
            <person name="Grant D."/>
            <person name="Shu S."/>
            <person name="Goodstein D."/>
            <person name="Barry K."/>
            <person name="Futrell-Griggs M."/>
            <person name="Abernathy B."/>
            <person name="Du J."/>
            <person name="Tian Z."/>
            <person name="Zhu L."/>
            <person name="Gill N."/>
            <person name="Joshi T."/>
            <person name="Libault M."/>
            <person name="Sethuraman A."/>
            <person name="Zhang X.-C."/>
            <person name="Shinozaki K."/>
            <person name="Nguyen H.T."/>
            <person name="Wing R.A."/>
            <person name="Cregan P."/>
            <person name="Specht J."/>
            <person name="Grimwood J."/>
            <person name="Rokhsar D."/>
            <person name="Stacey G."/>
            <person name="Shoemaker R.C."/>
            <person name="Jackson S.A."/>
        </authorList>
    </citation>
    <scope>NUCLEOTIDE SEQUENCE [LARGE SCALE GENOMIC DNA]</scope>
    <source>
        <strain evidence="5">cv. Williams 82</strain>
        <tissue evidence="4">Callus</tissue>
    </source>
</reference>
<keyword evidence="2" id="KW-1133">Transmembrane helix</keyword>
<dbReference type="GO" id="GO:0004672">
    <property type="term" value="F:protein kinase activity"/>
    <property type="evidence" value="ECO:0000318"/>
    <property type="project" value="GO_Central"/>
</dbReference>
<evidence type="ECO:0000313" key="4">
    <source>
        <dbReference type="EMBL" id="KRG98964.1"/>
    </source>
</evidence>
<dbReference type="Proteomes" id="UP000008827">
    <property type="component" value="Chromosome 18"/>
</dbReference>
<dbReference type="InterPro" id="IPR000719">
    <property type="entry name" value="Prot_kinase_dom"/>
</dbReference>
<keyword evidence="1" id="KW-0732">Signal</keyword>
<evidence type="ECO:0000256" key="1">
    <source>
        <dbReference type="ARBA" id="ARBA00022729"/>
    </source>
</evidence>
<name>K7MRA3_SOYBN</name>
<proteinExistence type="predicted"/>
<dbReference type="InterPro" id="IPR008271">
    <property type="entry name" value="Ser/Thr_kinase_AS"/>
</dbReference>
<evidence type="ECO:0000313" key="5">
    <source>
        <dbReference type="EnsemblPlants" id="KRG98964"/>
    </source>
</evidence>
<dbReference type="HOGENOM" id="CLU_623196_0_0_1"/>
<dbReference type="InterPro" id="IPR011009">
    <property type="entry name" value="Kinase-like_dom_sf"/>
</dbReference>
<dbReference type="Pfam" id="PF00069">
    <property type="entry name" value="Pkinase"/>
    <property type="match status" value="1"/>
</dbReference>
<dbReference type="SMR" id="K7MRA3"/>
<sequence length="440" mass="50622">MRKQKKPLKDCNQRVAEIANEELQEKLRESMAQDEKKDMQNMKIVNRKKERVHQREQLTTDTITSPDNESVKCECIPSYIPLDNQDVSKECHPPTTIIYCVEKNFKLEVFEDTDFQFDTNCVRVTSVDLLSLLNARNSSSSKGQKPLLKVPNNEYGTSNKATKKNNFNVKNFFKVMIAVTDTLACFFGALVVDYHPFTQRLARRKQYLNASAIGINFREFTFQELHEAKDGFIRILGKGSSGKVYQGTLTINDTEIGIASQEAYYYLHEECHHKIIHCDIKPQNVLLDANHTTKIADFWLSKLLLKDQTRTTTNLKGTIGYMAPEWLKSAPIIAKVDIYSLGVMLLHIICCRMRHIESRHDVEDNKDDDLVFSNLVLRCVMSRKIEVVMRHDSEELNDFRRFGEMALIGLWCVHPNLALRPSMKHVMQMLDGTVEVGILL</sequence>
<keyword evidence="2" id="KW-0812">Transmembrane</keyword>
<keyword evidence="2" id="KW-0472">Membrane</keyword>
<dbReference type="InterPro" id="IPR051343">
    <property type="entry name" value="G-type_lectin_kinases/EP1-like"/>
</dbReference>
<reference evidence="4" key="3">
    <citation type="submission" date="2018-07" db="EMBL/GenBank/DDBJ databases">
        <title>WGS assembly of Glycine max.</title>
        <authorList>
            <person name="Schmutz J."/>
            <person name="Cannon S."/>
            <person name="Schlueter J."/>
            <person name="Ma J."/>
            <person name="Mitros T."/>
            <person name="Nelson W."/>
            <person name="Hyten D."/>
            <person name="Song Q."/>
            <person name="Thelen J."/>
            <person name="Cheng J."/>
            <person name="Xu D."/>
            <person name="Hellsten U."/>
            <person name="May G."/>
            <person name="Yu Y."/>
            <person name="Sakurai T."/>
            <person name="Umezawa T."/>
            <person name="Bhattacharyya M."/>
            <person name="Sandhu D."/>
            <person name="Valliyodan B."/>
            <person name="Lindquist E."/>
            <person name="Peto M."/>
            <person name="Grant D."/>
            <person name="Shu S."/>
            <person name="Goodstein D."/>
            <person name="Barry K."/>
            <person name="Futrell-Griggs M."/>
            <person name="Abernathy B."/>
            <person name="Du J."/>
            <person name="Tian Z."/>
            <person name="Zhu L."/>
            <person name="Gill N."/>
            <person name="Joshi T."/>
            <person name="Libault M."/>
            <person name="Sethuraman A."/>
            <person name="Zhang X."/>
            <person name="Shinozaki K."/>
            <person name="Nguyen H."/>
            <person name="Wing R."/>
            <person name="Cregan P."/>
            <person name="Specht J."/>
            <person name="Grimwood J."/>
            <person name="Rokhsar D."/>
            <person name="Stacey G."/>
            <person name="Shoemaker R."/>
            <person name="Jackson S."/>
        </authorList>
    </citation>
    <scope>NUCLEOTIDE SEQUENCE</scope>
    <source>
        <tissue evidence="4">Callus</tissue>
    </source>
</reference>
<dbReference type="Gramene" id="KRG98964">
    <property type="protein sequence ID" value="KRG98964"/>
    <property type="gene ID" value="GLYMA_18G110400"/>
</dbReference>
<evidence type="ECO:0000259" key="3">
    <source>
        <dbReference type="PROSITE" id="PS50011"/>
    </source>
</evidence>
<dbReference type="AlphaFoldDB" id="K7MRA3"/>
<dbReference type="Gene3D" id="1.10.510.10">
    <property type="entry name" value="Transferase(Phosphotransferase) domain 1"/>
    <property type="match status" value="1"/>
</dbReference>
<protein>
    <recommendedName>
        <fullName evidence="3">Protein kinase domain-containing protein</fullName>
    </recommendedName>
</protein>
<keyword evidence="6" id="KW-1185">Reference proteome</keyword>
<feature type="domain" description="Protein kinase" evidence="3">
    <location>
        <begin position="144"/>
        <end position="417"/>
    </location>
</feature>
<dbReference type="FunFam" id="1.10.510.10:FF:001917">
    <property type="entry name" value="Uncharacterized protein"/>
    <property type="match status" value="1"/>
</dbReference>
<dbReference type="PROSITE" id="PS50011">
    <property type="entry name" value="PROTEIN_KINASE_DOM"/>
    <property type="match status" value="1"/>
</dbReference>
<dbReference type="PROSITE" id="PS00108">
    <property type="entry name" value="PROTEIN_KINASE_ST"/>
    <property type="match status" value="1"/>
</dbReference>
<dbReference type="SMART" id="SM00220">
    <property type="entry name" value="S_TKc"/>
    <property type="match status" value="1"/>
</dbReference>
<dbReference type="GO" id="GO:0005524">
    <property type="term" value="F:ATP binding"/>
    <property type="evidence" value="ECO:0007669"/>
    <property type="project" value="InterPro"/>
</dbReference>
<dbReference type="PaxDb" id="3847-GLYMA18G13456.1"/>
<dbReference type="STRING" id="3847.K7MRA3"/>